<dbReference type="RefSeq" id="WP_155671639.1">
    <property type="nucleotide sequence ID" value="NZ_WOCA01000026.1"/>
</dbReference>
<comment type="caution">
    <text evidence="2">The sequence shown here is derived from an EMBL/GenBank/DDBJ whole genome shotgun (WGS) entry which is preliminary data.</text>
</comment>
<evidence type="ECO:0000313" key="2">
    <source>
        <dbReference type="EMBL" id="MUK90647.1"/>
    </source>
</evidence>
<evidence type="ECO:0000256" key="1">
    <source>
        <dbReference type="SAM" id="Phobius"/>
    </source>
</evidence>
<organism evidence="2 3">
    <name type="scientific">Ornithinibacillus caprae</name>
    <dbReference type="NCBI Taxonomy" id="2678566"/>
    <lineage>
        <taxon>Bacteria</taxon>
        <taxon>Bacillati</taxon>
        <taxon>Bacillota</taxon>
        <taxon>Bacilli</taxon>
        <taxon>Bacillales</taxon>
        <taxon>Bacillaceae</taxon>
        <taxon>Ornithinibacillus</taxon>
    </lineage>
</organism>
<protein>
    <submittedName>
        <fullName evidence="2">Uncharacterized protein</fullName>
    </submittedName>
</protein>
<dbReference type="EMBL" id="WOCA01000026">
    <property type="protein sequence ID" value="MUK90647.1"/>
    <property type="molecule type" value="Genomic_DNA"/>
</dbReference>
<feature type="transmembrane region" description="Helical" evidence="1">
    <location>
        <begin position="6"/>
        <end position="24"/>
    </location>
</feature>
<feature type="transmembrane region" description="Helical" evidence="1">
    <location>
        <begin position="96"/>
        <end position="114"/>
    </location>
</feature>
<name>A0A6N8FQL5_9BACI</name>
<reference evidence="2 3" key="1">
    <citation type="submission" date="2019-11" db="EMBL/GenBank/DDBJ databases">
        <authorList>
            <person name="Li X."/>
        </authorList>
    </citation>
    <scope>NUCLEOTIDE SEQUENCE [LARGE SCALE GENOMIC DNA]</scope>
    <source>
        <strain evidence="2 3">L9</strain>
    </source>
</reference>
<evidence type="ECO:0000313" key="3">
    <source>
        <dbReference type="Proteomes" id="UP000469125"/>
    </source>
</evidence>
<proteinExistence type="predicted"/>
<keyword evidence="1" id="KW-0472">Membrane</keyword>
<sequence>MLSKRHLVFNFALILLPWLSVFFLDKRNIKRYSLASFIIVVIEVLNQFVGQKRKWWLFYDKPRSFASDVLPFSIGPYMPMAMWVLKLTYGNFKKFLLLNAVANGMFAFPFVQLLKKVKIANLHKLNRFQFFLYLFYKAFILYGVQYYIENPKRTKGIIEKNII</sequence>
<keyword evidence="1" id="KW-0812">Transmembrane</keyword>
<keyword evidence="3" id="KW-1185">Reference proteome</keyword>
<dbReference type="AlphaFoldDB" id="A0A6N8FQL5"/>
<accession>A0A6N8FQL5</accession>
<feature type="transmembrane region" description="Helical" evidence="1">
    <location>
        <begin position="31"/>
        <end position="49"/>
    </location>
</feature>
<gene>
    <name evidence="2" type="ORF">GMD78_20030</name>
</gene>
<dbReference type="Proteomes" id="UP000469125">
    <property type="component" value="Unassembled WGS sequence"/>
</dbReference>
<feature type="transmembrane region" description="Helical" evidence="1">
    <location>
        <begin position="130"/>
        <end position="148"/>
    </location>
</feature>
<keyword evidence="1" id="KW-1133">Transmembrane helix</keyword>